<dbReference type="InterPro" id="IPR003607">
    <property type="entry name" value="HD/PDEase_dom"/>
</dbReference>
<comment type="function">
    <text evidence="5">In eubacteria ppGpp (guanosine 3'-diphosphate 5'-diphosphate) is a mediator of the stringent response that coordinates a variety of cellular activities in response to changes in nutritional abundance.</text>
</comment>
<dbReference type="Pfam" id="PF13291">
    <property type="entry name" value="ACT_4"/>
    <property type="match status" value="1"/>
</dbReference>
<dbReference type="Gene3D" id="3.10.20.30">
    <property type="match status" value="1"/>
</dbReference>
<dbReference type="STRING" id="717773.Thicy_0044"/>
<reference evidence="9 10" key="1">
    <citation type="submission" date="2011-05" db="EMBL/GenBank/DDBJ databases">
        <title>Complete sequence of Thioalkalimicrobium cyclicum ALM1.</title>
        <authorList>
            <consortium name="US DOE Joint Genome Institute"/>
            <person name="Lucas S."/>
            <person name="Han J."/>
            <person name="Lapidus A."/>
            <person name="Cheng J.-F."/>
            <person name="Goodwin L."/>
            <person name="Pitluck S."/>
            <person name="Peters L."/>
            <person name="Mikhailova N."/>
            <person name="Davenport K."/>
            <person name="Han C."/>
            <person name="Tapia R."/>
            <person name="Land M."/>
            <person name="Hauser L."/>
            <person name="Kyrpides N."/>
            <person name="Ivanova N."/>
            <person name="Pagani I."/>
            <person name="Kappler U."/>
            <person name="Woyke T."/>
        </authorList>
    </citation>
    <scope>NUCLEOTIDE SEQUENCE [LARGE SCALE GENOMIC DNA]</scope>
    <source>
        <strain evidence="10">DSM 14477 / JCM 11371 / ALM1</strain>
    </source>
</reference>
<dbReference type="GO" id="GO:0005886">
    <property type="term" value="C:plasma membrane"/>
    <property type="evidence" value="ECO:0007669"/>
    <property type="project" value="TreeGrafter"/>
</dbReference>
<dbReference type="InterPro" id="IPR002912">
    <property type="entry name" value="ACT_dom"/>
</dbReference>
<comment type="catalytic activity">
    <reaction evidence="4">
        <text>guanosine 3',5'-bis(diphosphate) + H2O = GDP + diphosphate + H(+)</text>
        <dbReference type="Rhea" id="RHEA:14253"/>
        <dbReference type="ChEBI" id="CHEBI:15377"/>
        <dbReference type="ChEBI" id="CHEBI:15378"/>
        <dbReference type="ChEBI" id="CHEBI:33019"/>
        <dbReference type="ChEBI" id="CHEBI:58189"/>
        <dbReference type="ChEBI" id="CHEBI:77828"/>
        <dbReference type="EC" id="3.1.7.2"/>
    </reaction>
</comment>
<dbReference type="PROSITE" id="PS51880">
    <property type="entry name" value="TGS"/>
    <property type="match status" value="1"/>
</dbReference>
<dbReference type="CDD" id="cd01668">
    <property type="entry name" value="TGS_RSH"/>
    <property type="match status" value="1"/>
</dbReference>
<dbReference type="KEGG" id="tcy:Thicy_0044"/>
<dbReference type="Gene3D" id="1.10.3210.10">
    <property type="entry name" value="Hypothetical protein af1432"/>
    <property type="match status" value="1"/>
</dbReference>
<dbReference type="PANTHER" id="PTHR21262:SF36">
    <property type="entry name" value="BIFUNCTIONAL (P)PPGPP SYNTHASE_HYDROLASE SPOT"/>
    <property type="match status" value="1"/>
</dbReference>
<evidence type="ECO:0000256" key="5">
    <source>
        <dbReference type="RuleBase" id="RU003847"/>
    </source>
</evidence>
<dbReference type="InterPro" id="IPR012675">
    <property type="entry name" value="Beta-grasp_dom_sf"/>
</dbReference>
<dbReference type="OrthoDB" id="9805041at2"/>
<dbReference type="CDD" id="cd05399">
    <property type="entry name" value="NT_Rel-Spo_like"/>
    <property type="match status" value="1"/>
</dbReference>
<dbReference type="SMART" id="SM00954">
    <property type="entry name" value="RelA_SpoT"/>
    <property type="match status" value="1"/>
</dbReference>
<organism evidence="9 10">
    <name type="scientific">Thiomicrospira cyclica (strain DSM 14477 / JCM 11371 / ALM1)</name>
    <name type="common">Thioalkalimicrobium cyclicum</name>
    <dbReference type="NCBI Taxonomy" id="717773"/>
    <lineage>
        <taxon>Bacteria</taxon>
        <taxon>Pseudomonadati</taxon>
        <taxon>Pseudomonadota</taxon>
        <taxon>Gammaproteobacteria</taxon>
        <taxon>Thiotrichales</taxon>
        <taxon>Piscirickettsiaceae</taxon>
        <taxon>Thiomicrospira</taxon>
    </lineage>
</organism>
<dbReference type="GO" id="GO:0015970">
    <property type="term" value="P:guanosine tetraphosphate biosynthetic process"/>
    <property type="evidence" value="ECO:0007669"/>
    <property type="project" value="UniProtKB-UniPathway"/>
</dbReference>
<dbReference type="UniPathway" id="UPA00908">
    <property type="reaction ID" value="UER00886"/>
</dbReference>
<dbReference type="FunFam" id="1.10.3210.10:FF:000001">
    <property type="entry name" value="GTP pyrophosphokinase RelA"/>
    <property type="match status" value="1"/>
</dbReference>
<dbReference type="Gene3D" id="3.30.460.10">
    <property type="entry name" value="Beta Polymerase, domain 2"/>
    <property type="match status" value="1"/>
</dbReference>
<comment type="similarity">
    <text evidence="5">Belongs to the relA/spoT family.</text>
</comment>
<dbReference type="eggNOG" id="COG0317">
    <property type="taxonomic scope" value="Bacteria"/>
</dbReference>
<dbReference type="SMART" id="SM00471">
    <property type="entry name" value="HDc"/>
    <property type="match status" value="1"/>
</dbReference>
<proteinExistence type="inferred from homology"/>
<feature type="domain" description="HD" evidence="7">
    <location>
        <begin position="48"/>
        <end position="147"/>
    </location>
</feature>
<dbReference type="FunFam" id="3.10.20.30:FF:000002">
    <property type="entry name" value="GTP pyrophosphokinase (RelA/SpoT)"/>
    <property type="match status" value="1"/>
</dbReference>
<name>F6DB80_THICA</name>
<dbReference type="GO" id="GO:0008728">
    <property type="term" value="F:GTP diphosphokinase activity"/>
    <property type="evidence" value="ECO:0007669"/>
    <property type="project" value="TreeGrafter"/>
</dbReference>
<evidence type="ECO:0000256" key="1">
    <source>
        <dbReference type="ARBA" id="ARBA00022801"/>
    </source>
</evidence>
<dbReference type="Gene3D" id="3.30.70.260">
    <property type="match status" value="1"/>
</dbReference>
<gene>
    <name evidence="9" type="ordered locus">Thicy_0044</name>
</gene>
<sequence>MATPRSLDGLISKAEAYLKPAQVKQIIAAFEFGDLAHAGQTRKAGGAYIWHPVAVAEILAEIQLDHESLIAAILHDVIEDTPYTKQDIIDRFGEKVADIIDGVTKLGKIAFDNPQEAQAESFRKMMLAMSRDIRVILIKLADRLHNMRTLGVMRPDKQRRIARETLDIYAPIAARLGINSFRIELEDLGFKAMYPKRYAALEKAIKKARGNRKEVVEQISDALTARLNQEGYEAEVIGREKHLFSLYKKMRQKRLTFVEVLDIFAFRIIVKSVDECYRALGLVHSLYKPLPGKFKDYIAIPKGNGYQSLHTLLFGPYGVHIEVQIRTEAMHEVSEHGIAAHWHYKLSGDGANQTHAIDERAQEWVRNLLEIQQSAGNSLDFLENVKIDLFPDVTYVFTPQGDIVTLPRNATAVDFAYAVHTNLGHACVGCRIDRQLVPLRTPLESGQTVEIIKSKETQPNPNWLNFVTTAKARAQIRSFLKNQHDQSAEELGQKLLTKALLTHGLSYNQLTEQHLITLKVQLHLENWSQLLNDIGLGRRMAGLVAKQIADSLPVKTDADLKPDNETKQAIHASAGAQQPLAISGTEGLVVNYAQCCHPIPGDDIIGFMSSGKGLVIHRQDCKNVRHYQNQPDKWLDVEWSPASEQLFSVDVQIEAKNQRGTLAMVASEIANTKTDIQRVRSEDKDETYSVMHFVLSVRNREHLDDLLRHLRRIPLIEKAFRVDSH</sequence>
<dbReference type="CDD" id="cd00077">
    <property type="entry name" value="HDc"/>
    <property type="match status" value="1"/>
</dbReference>
<dbReference type="GO" id="GO:0008893">
    <property type="term" value="F:guanosine-3',5'-bis(diphosphate) 3'-diphosphatase activity"/>
    <property type="evidence" value="ECO:0007669"/>
    <property type="project" value="UniProtKB-EC"/>
</dbReference>
<dbReference type="FunFam" id="3.30.460.10:FF:000001">
    <property type="entry name" value="GTP pyrophosphokinase RelA"/>
    <property type="match status" value="1"/>
</dbReference>
<accession>F6DB80</accession>
<dbReference type="InterPro" id="IPR004095">
    <property type="entry name" value="TGS"/>
</dbReference>
<evidence type="ECO:0000256" key="4">
    <source>
        <dbReference type="ARBA" id="ARBA00047968"/>
    </source>
</evidence>
<dbReference type="PANTHER" id="PTHR21262">
    <property type="entry name" value="GUANOSINE-3',5'-BIS DIPHOSPHATE 3'-PYROPHOSPHOHYDROLASE"/>
    <property type="match status" value="1"/>
</dbReference>
<evidence type="ECO:0000256" key="2">
    <source>
        <dbReference type="ARBA" id="ARBA00024329"/>
    </source>
</evidence>
<dbReference type="InterPro" id="IPR033655">
    <property type="entry name" value="TGS_RelA/SpoT"/>
</dbReference>
<dbReference type="Proteomes" id="UP000009232">
    <property type="component" value="Chromosome"/>
</dbReference>
<evidence type="ECO:0000259" key="6">
    <source>
        <dbReference type="PROSITE" id="PS51671"/>
    </source>
</evidence>
<dbReference type="GO" id="GO:0015949">
    <property type="term" value="P:nucleobase-containing small molecule interconversion"/>
    <property type="evidence" value="ECO:0007669"/>
    <property type="project" value="UniProtKB-ARBA"/>
</dbReference>
<dbReference type="EC" id="3.1.7.2" evidence="3"/>
<dbReference type="Pfam" id="PF13328">
    <property type="entry name" value="HD_4"/>
    <property type="match status" value="1"/>
</dbReference>
<dbReference type="InterPro" id="IPR045600">
    <property type="entry name" value="RelA/SpoT_AH_RIS"/>
</dbReference>
<dbReference type="InterPro" id="IPR006674">
    <property type="entry name" value="HD_domain"/>
</dbReference>
<dbReference type="Pfam" id="PF19296">
    <property type="entry name" value="RelA_AH_RIS"/>
    <property type="match status" value="1"/>
</dbReference>
<dbReference type="InterPro" id="IPR007685">
    <property type="entry name" value="RelA_SpoT"/>
</dbReference>
<feature type="domain" description="TGS" evidence="8">
    <location>
        <begin position="392"/>
        <end position="453"/>
    </location>
</feature>
<dbReference type="HOGENOM" id="CLU_012300_3_0_6"/>
<evidence type="ECO:0000256" key="3">
    <source>
        <dbReference type="ARBA" id="ARBA00024387"/>
    </source>
</evidence>
<dbReference type="CDD" id="cd04876">
    <property type="entry name" value="ACT_RelA-SpoT"/>
    <property type="match status" value="1"/>
</dbReference>
<protein>
    <recommendedName>
        <fullName evidence="3">guanosine-3',5'-bis(diphosphate) 3'-diphosphatase</fullName>
        <ecNumber evidence="3">3.1.7.2</ecNumber>
    </recommendedName>
</protein>
<keyword evidence="1" id="KW-0378">Hydrolase</keyword>
<feature type="domain" description="ACT" evidence="6">
    <location>
        <begin position="650"/>
        <end position="724"/>
    </location>
</feature>
<dbReference type="SUPFAM" id="SSF55021">
    <property type="entry name" value="ACT-like"/>
    <property type="match status" value="1"/>
</dbReference>
<dbReference type="InterPro" id="IPR045865">
    <property type="entry name" value="ACT-like_dom_sf"/>
</dbReference>
<dbReference type="EMBL" id="CP002776">
    <property type="protein sequence ID" value="AEG30820.1"/>
    <property type="molecule type" value="Genomic_DNA"/>
</dbReference>
<dbReference type="SUPFAM" id="SSF109604">
    <property type="entry name" value="HD-domain/PDEase-like"/>
    <property type="match status" value="1"/>
</dbReference>
<evidence type="ECO:0000313" key="9">
    <source>
        <dbReference type="EMBL" id="AEG30820.1"/>
    </source>
</evidence>
<evidence type="ECO:0000259" key="7">
    <source>
        <dbReference type="PROSITE" id="PS51831"/>
    </source>
</evidence>
<dbReference type="InterPro" id="IPR012676">
    <property type="entry name" value="TGS-like"/>
</dbReference>
<dbReference type="NCBIfam" id="TIGR00691">
    <property type="entry name" value="spoT_relA"/>
    <property type="match status" value="1"/>
</dbReference>
<dbReference type="InterPro" id="IPR004811">
    <property type="entry name" value="RelA/Spo_fam"/>
</dbReference>
<dbReference type="Pfam" id="PF04607">
    <property type="entry name" value="RelA_SpoT"/>
    <property type="match status" value="1"/>
</dbReference>
<dbReference type="PROSITE" id="PS51831">
    <property type="entry name" value="HD"/>
    <property type="match status" value="1"/>
</dbReference>
<dbReference type="AlphaFoldDB" id="F6DB80"/>
<comment type="pathway">
    <text evidence="2">Purine metabolism; ppGpp biosynthesis; ppGpp from GDP: step 1/1.</text>
</comment>
<evidence type="ECO:0000259" key="8">
    <source>
        <dbReference type="PROSITE" id="PS51880"/>
    </source>
</evidence>
<evidence type="ECO:0000313" key="10">
    <source>
        <dbReference type="Proteomes" id="UP000009232"/>
    </source>
</evidence>
<dbReference type="SUPFAM" id="SSF81271">
    <property type="entry name" value="TGS-like"/>
    <property type="match status" value="1"/>
</dbReference>
<dbReference type="GO" id="GO:0042594">
    <property type="term" value="P:response to starvation"/>
    <property type="evidence" value="ECO:0007669"/>
    <property type="project" value="TreeGrafter"/>
</dbReference>
<dbReference type="RefSeq" id="WP_013834609.1">
    <property type="nucleotide sequence ID" value="NC_015581.1"/>
</dbReference>
<dbReference type="Pfam" id="PF02824">
    <property type="entry name" value="TGS"/>
    <property type="match status" value="1"/>
</dbReference>
<keyword evidence="9" id="KW-0808">Transferase</keyword>
<keyword evidence="10" id="KW-1185">Reference proteome</keyword>
<dbReference type="SUPFAM" id="SSF81301">
    <property type="entry name" value="Nucleotidyltransferase"/>
    <property type="match status" value="1"/>
</dbReference>
<dbReference type="PROSITE" id="PS51671">
    <property type="entry name" value="ACT"/>
    <property type="match status" value="1"/>
</dbReference>
<dbReference type="InterPro" id="IPR043519">
    <property type="entry name" value="NT_sf"/>
</dbReference>